<evidence type="ECO:0000313" key="1">
    <source>
        <dbReference type="EMBL" id="KAK3717031.1"/>
    </source>
</evidence>
<proteinExistence type="predicted"/>
<comment type="caution">
    <text evidence="1">The sequence shown here is derived from an EMBL/GenBank/DDBJ whole genome shotgun (WGS) entry which is preliminary data.</text>
</comment>
<name>A0ACC3NIS9_9PEZI</name>
<accession>A0ACC3NIS9</accession>
<evidence type="ECO:0000313" key="2">
    <source>
        <dbReference type="Proteomes" id="UP001281147"/>
    </source>
</evidence>
<sequence length="1110" mass="122308">MDWEMDGHSDTSEALSPSFPPSPTSPRPFNSFSEDLSATSSNPVEASNSQSSPSRPATARRRRMHLFSRFSRPERNANSTLDPAASEFVPSTKMPSKRKASSSANKPSKAQPSSSKLLSPGSVPNDQPLIKAKDIFKTGEPVIGDRLAVDMSDSMELSDDEFAMLGLGPETGHVRIRPSAKKEGDVRKLSAVLVSFERAHPGTSASVSGQSTEHVQYLPLCPAPTKSTQLGGTSSALLTVLPAHSRRIQGSGRTKDRTELNWPSNELPVELFDLITARLSRDDVKAMRLVSNEFEQKVSRSLFHTSVVPFNTELYDMIDEDKKALTRAPGARSKGKGKMRMMLADQDELYPEIDLGNLQWQNAREDMEGKVYKGHGLRVFQGFGPHIKRFGMSFEVSEKQLSQPPSKKELDHVTSYHGTYDWPAQYYARFANLAGLENTADETSRMKAAFANLDIVQELALSIDSGLGWLNGPDKSVRGRIFDRPSSVFGTAYDVPDRAQRAATDFWMALRQSQQSFDPSFGLKEIMLDYNYLTTTPSELDGLKGKTHSNTQLWSSIEQSKVPPGLGLTGFGVMFTTHRNPELSEQEVSAMPLVPSQLRKEQKEWLLETHWAQQAFLESYMLAVIDNPSNFGRVTTLNIAQLSSRFLSMLSRQIFWDALPCLSAVTLHVSADWRTVEKDDASIATTRCQNPSEAVRMFHKEILRDRISLRESIKSLDIGWVGGGENADGMHARNSNILPAPITQIDHCTANSSIFGIVFKYVEHLTLSNCWITPPALEGFVKSHSGKALKKLTLDSVSLTAHPRFPANVHGGGGGPPQHIAQALQLLQAQIGNNGVLIPQQQQIAQQNGGFAQQVAQLGPGFLQGMNAQQMALLQQQWNVNFAQVQQNWQILQPANQPGALNMNMQQWPPLPPMIGAPFAPGQAAFIGNGNNNLAPPAAAHWTAGHREGSWPQVLDSLSPGPIFTDYLPAPQPWEEQHPPRPETTLTTLEFKSCGYAKLLNHGGFDQLVFQPNLTGGRFMSQWFVKRLASLKPLMMDGSRDRNLGQIVQFMPQTELDALQFAWGLTEGWGDRAKAEEATYDGFLPGGSGRFSGRIEKGMGLVGTAEPARM</sequence>
<dbReference type="Proteomes" id="UP001281147">
    <property type="component" value="Unassembled WGS sequence"/>
</dbReference>
<protein>
    <submittedName>
        <fullName evidence="1">Uncharacterized protein</fullName>
    </submittedName>
</protein>
<reference evidence="1" key="1">
    <citation type="submission" date="2023-07" db="EMBL/GenBank/DDBJ databases">
        <title>Black Yeasts Isolated from many extreme environments.</title>
        <authorList>
            <person name="Coleine C."/>
            <person name="Stajich J.E."/>
            <person name="Selbmann L."/>
        </authorList>
    </citation>
    <scope>NUCLEOTIDE SEQUENCE</scope>
    <source>
        <strain evidence="1">CCFEE 5714</strain>
    </source>
</reference>
<organism evidence="1 2">
    <name type="scientific">Vermiconidia calcicola</name>
    <dbReference type="NCBI Taxonomy" id="1690605"/>
    <lineage>
        <taxon>Eukaryota</taxon>
        <taxon>Fungi</taxon>
        <taxon>Dikarya</taxon>
        <taxon>Ascomycota</taxon>
        <taxon>Pezizomycotina</taxon>
        <taxon>Dothideomycetes</taxon>
        <taxon>Dothideomycetidae</taxon>
        <taxon>Mycosphaerellales</taxon>
        <taxon>Extremaceae</taxon>
        <taxon>Vermiconidia</taxon>
    </lineage>
</organism>
<gene>
    <name evidence="1" type="ORF">LTR37_006086</name>
</gene>
<dbReference type="EMBL" id="JAUTXU010000039">
    <property type="protein sequence ID" value="KAK3717031.1"/>
    <property type="molecule type" value="Genomic_DNA"/>
</dbReference>
<keyword evidence="2" id="KW-1185">Reference proteome</keyword>